<evidence type="ECO:0000256" key="1">
    <source>
        <dbReference type="ARBA" id="ARBA00004496"/>
    </source>
</evidence>
<sequence>MNARESPRTRQIKDLLRELHRNGVRDQRVLLAIAKVPRERFVPLELRERAWENRPLPIGAGQTISQPLIVGLMTQALQLDGDERVLEIGTGSGYQAAILAELARSVISIERDPLLAQSAAERLRQLGYQNAEVHVGDGSKGWPAGAPYDRIIVTAAATRVPPALLEQLSPADGARLVIPIGDSEHQELYLFERRGGTLHQIDLGPVRFVPLVEGEDGPGEDGERTSPGSTPDV</sequence>
<evidence type="ECO:0000256" key="3">
    <source>
        <dbReference type="ARBA" id="ARBA00022490"/>
    </source>
</evidence>
<comment type="function">
    <text evidence="7">Catalyzes the methyl esterification of L-isoaspartyl residues in peptides and proteins that result from spontaneous decomposition of normal L-aspartyl and L-asparaginyl residues. It plays a role in the repair and/or degradation of damaged proteins.</text>
</comment>
<keyword evidence="10" id="KW-1185">Reference proteome</keyword>
<keyword evidence="4 7" id="KW-0489">Methyltransferase</keyword>
<dbReference type="EMBL" id="JAMSLR010000003">
    <property type="protein sequence ID" value="MCM8748543.1"/>
    <property type="molecule type" value="Genomic_DNA"/>
</dbReference>
<dbReference type="PROSITE" id="PS01279">
    <property type="entry name" value="PCMT"/>
    <property type="match status" value="1"/>
</dbReference>
<protein>
    <recommendedName>
        <fullName evidence="7">Protein-L-isoaspartate O-methyltransferase</fullName>
        <ecNumber evidence="7">2.1.1.77</ecNumber>
    </recommendedName>
    <alternativeName>
        <fullName evidence="7">L-isoaspartyl protein carboxyl methyltransferase</fullName>
    </alternativeName>
    <alternativeName>
        <fullName evidence="7">Protein L-isoaspartyl methyltransferase</fullName>
    </alternativeName>
    <alternativeName>
        <fullName evidence="7">Protein-beta-aspartate methyltransferase</fullName>
        <shortName evidence="7">PIMT</shortName>
    </alternativeName>
</protein>
<dbReference type="PANTHER" id="PTHR11579">
    <property type="entry name" value="PROTEIN-L-ISOASPARTATE O-METHYLTRANSFERASE"/>
    <property type="match status" value="1"/>
</dbReference>
<evidence type="ECO:0000256" key="7">
    <source>
        <dbReference type="HAMAP-Rule" id="MF_00090"/>
    </source>
</evidence>
<dbReference type="Proteomes" id="UP001165306">
    <property type="component" value="Unassembled WGS sequence"/>
</dbReference>
<name>A0AA41WEE1_9BACT</name>
<dbReference type="GO" id="GO:0030091">
    <property type="term" value="P:protein repair"/>
    <property type="evidence" value="ECO:0007669"/>
    <property type="project" value="UniProtKB-UniRule"/>
</dbReference>
<reference evidence="9" key="1">
    <citation type="submission" date="2022-06" db="EMBL/GenBank/DDBJ databases">
        <title>CFH 74404 Thermomicrobiaceae sp.</title>
        <authorList>
            <person name="Ming H."/>
            <person name="Li W.-J."/>
            <person name="Zhao Z."/>
        </authorList>
    </citation>
    <scope>NUCLEOTIDE SEQUENCE</scope>
    <source>
        <strain evidence="9">CFH 74404</strain>
    </source>
</reference>
<keyword evidence="3 7" id="KW-0963">Cytoplasm</keyword>
<dbReference type="GO" id="GO:0005737">
    <property type="term" value="C:cytoplasm"/>
    <property type="evidence" value="ECO:0007669"/>
    <property type="project" value="UniProtKB-SubCell"/>
</dbReference>
<evidence type="ECO:0000256" key="6">
    <source>
        <dbReference type="ARBA" id="ARBA00022691"/>
    </source>
</evidence>
<organism evidence="9 10">
    <name type="scientific">Thermalbibacter longus</name>
    <dbReference type="NCBI Taxonomy" id="2951981"/>
    <lineage>
        <taxon>Bacteria</taxon>
        <taxon>Pseudomonadati</taxon>
        <taxon>Thermomicrobiota</taxon>
        <taxon>Thermomicrobia</taxon>
        <taxon>Thermomicrobiales</taxon>
        <taxon>Thermomicrobiaceae</taxon>
        <taxon>Thermalbibacter</taxon>
    </lineage>
</organism>
<dbReference type="InterPro" id="IPR000682">
    <property type="entry name" value="PCMT"/>
</dbReference>
<dbReference type="HAMAP" id="MF_00090">
    <property type="entry name" value="PIMT"/>
    <property type="match status" value="1"/>
</dbReference>
<dbReference type="EC" id="2.1.1.77" evidence="7"/>
<dbReference type="Gene3D" id="3.40.50.150">
    <property type="entry name" value="Vaccinia Virus protein VP39"/>
    <property type="match status" value="1"/>
</dbReference>
<dbReference type="FunFam" id="3.40.50.150:FF:000010">
    <property type="entry name" value="Protein-L-isoaspartate O-methyltransferase"/>
    <property type="match status" value="1"/>
</dbReference>
<evidence type="ECO:0000256" key="2">
    <source>
        <dbReference type="ARBA" id="ARBA00005369"/>
    </source>
</evidence>
<gene>
    <name evidence="7" type="primary">pcm</name>
    <name evidence="9" type="ORF">NET02_05245</name>
</gene>
<accession>A0AA41WEE1</accession>
<comment type="catalytic activity">
    <reaction evidence="7">
        <text>[protein]-L-isoaspartate + S-adenosyl-L-methionine = [protein]-L-isoaspartate alpha-methyl ester + S-adenosyl-L-homocysteine</text>
        <dbReference type="Rhea" id="RHEA:12705"/>
        <dbReference type="Rhea" id="RHEA-COMP:12143"/>
        <dbReference type="Rhea" id="RHEA-COMP:12144"/>
        <dbReference type="ChEBI" id="CHEBI:57856"/>
        <dbReference type="ChEBI" id="CHEBI:59789"/>
        <dbReference type="ChEBI" id="CHEBI:90596"/>
        <dbReference type="ChEBI" id="CHEBI:90598"/>
        <dbReference type="EC" id="2.1.1.77"/>
    </reaction>
</comment>
<evidence type="ECO:0000256" key="4">
    <source>
        <dbReference type="ARBA" id="ARBA00022603"/>
    </source>
</evidence>
<dbReference type="AlphaFoldDB" id="A0AA41WEE1"/>
<dbReference type="PANTHER" id="PTHR11579:SF0">
    <property type="entry name" value="PROTEIN-L-ISOASPARTATE(D-ASPARTATE) O-METHYLTRANSFERASE"/>
    <property type="match status" value="1"/>
</dbReference>
<dbReference type="GO" id="GO:0032259">
    <property type="term" value="P:methylation"/>
    <property type="evidence" value="ECO:0007669"/>
    <property type="project" value="UniProtKB-KW"/>
</dbReference>
<dbReference type="SUPFAM" id="SSF53335">
    <property type="entry name" value="S-adenosyl-L-methionine-dependent methyltransferases"/>
    <property type="match status" value="1"/>
</dbReference>
<evidence type="ECO:0000313" key="10">
    <source>
        <dbReference type="Proteomes" id="UP001165306"/>
    </source>
</evidence>
<comment type="subcellular location">
    <subcellularLocation>
        <location evidence="1 7">Cytoplasm</location>
    </subcellularLocation>
</comment>
<dbReference type="NCBIfam" id="NF001453">
    <property type="entry name" value="PRK00312.1"/>
    <property type="match status" value="1"/>
</dbReference>
<dbReference type="RefSeq" id="WP_284056325.1">
    <property type="nucleotide sequence ID" value="NZ_JAMSLR010000003.1"/>
</dbReference>
<dbReference type="Pfam" id="PF01135">
    <property type="entry name" value="PCMT"/>
    <property type="match status" value="1"/>
</dbReference>
<keyword evidence="5 7" id="KW-0808">Transferase</keyword>
<dbReference type="InterPro" id="IPR029063">
    <property type="entry name" value="SAM-dependent_MTases_sf"/>
</dbReference>
<evidence type="ECO:0000256" key="8">
    <source>
        <dbReference type="SAM" id="MobiDB-lite"/>
    </source>
</evidence>
<dbReference type="CDD" id="cd02440">
    <property type="entry name" value="AdoMet_MTases"/>
    <property type="match status" value="1"/>
</dbReference>
<comment type="similarity">
    <text evidence="2 7">Belongs to the methyltransferase superfamily. L-isoaspartyl/D-aspartyl protein methyltransferase family.</text>
</comment>
<evidence type="ECO:0000256" key="5">
    <source>
        <dbReference type="ARBA" id="ARBA00022679"/>
    </source>
</evidence>
<feature type="region of interest" description="Disordered" evidence="8">
    <location>
        <begin position="210"/>
        <end position="233"/>
    </location>
</feature>
<comment type="caution">
    <text evidence="9">The sequence shown here is derived from an EMBL/GenBank/DDBJ whole genome shotgun (WGS) entry which is preliminary data.</text>
</comment>
<evidence type="ECO:0000313" key="9">
    <source>
        <dbReference type="EMBL" id="MCM8748543.1"/>
    </source>
</evidence>
<keyword evidence="6 7" id="KW-0949">S-adenosyl-L-methionine</keyword>
<feature type="active site" evidence="7">
    <location>
        <position position="65"/>
    </location>
</feature>
<dbReference type="GO" id="GO:0004719">
    <property type="term" value="F:protein-L-isoaspartate (D-aspartate) O-methyltransferase activity"/>
    <property type="evidence" value="ECO:0007669"/>
    <property type="project" value="UniProtKB-UniRule"/>
</dbReference>
<proteinExistence type="inferred from homology"/>
<dbReference type="NCBIfam" id="TIGR00080">
    <property type="entry name" value="pimt"/>
    <property type="match status" value="1"/>
</dbReference>